<dbReference type="EMBL" id="CAKLBY020000066">
    <property type="protein sequence ID" value="CAK7922890.1"/>
    <property type="molecule type" value="Genomic_DNA"/>
</dbReference>
<protein>
    <submittedName>
        <fullName evidence="1">Uncharacterized protein</fullName>
    </submittedName>
</protein>
<accession>A0AAV1TKK8</accession>
<evidence type="ECO:0000313" key="1">
    <source>
        <dbReference type="EMBL" id="CAK7922890.1"/>
    </source>
</evidence>
<dbReference type="Proteomes" id="UP001162060">
    <property type="component" value="Unassembled WGS sequence"/>
</dbReference>
<sequence length="115" mass="12858">MAKEDYTRLHLNRSLCTGLTIMCCLSRTRSYTPRAASFVKDALAHEMSSATDEKILASFVSLSDNMDTMKTSQMRIDKDERVHDVIESGMFASSLGANMGIKTMMIDALRNSPER</sequence>
<name>A0AAV1TKK8_9STRA</name>
<gene>
    <name evidence="1" type="ORF">PM001_LOCUS8061</name>
</gene>
<organism evidence="1 2">
    <name type="scientific">Peronospora matthiolae</name>
    <dbReference type="NCBI Taxonomy" id="2874970"/>
    <lineage>
        <taxon>Eukaryota</taxon>
        <taxon>Sar</taxon>
        <taxon>Stramenopiles</taxon>
        <taxon>Oomycota</taxon>
        <taxon>Peronosporomycetes</taxon>
        <taxon>Peronosporales</taxon>
        <taxon>Peronosporaceae</taxon>
        <taxon>Peronospora</taxon>
    </lineage>
</organism>
<dbReference type="AlphaFoldDB" id="A0AAV1TKK8"/>
<proteinExistence type="predicted"/>
<evidence type="ECO:0000313" key="2">
    <source>
        <dbReference type="Proteomes" id="UP001162060"/>
    </source>
</evidence>
<comment type="caution">
    <text evidence="1">The sequence shown here is derived from an EMBL/GenBank/DDBJ whole genome shotgun (WGS) entry which is preliminary data.</text>
</comment>
<reference evidence="1" key="1">
    <citation type="submission" date="2024-01" db="EMBL/GenBank/DDBJ databases">
        <authorList>
            <person name="Webb A."/>
        </authorList>
    </citation>
    <scope>NUCLEOTIDE SEQUENCE</scope>
    <source>
        <strain evidence="1">Pm1</strain>
    </source>
</reference>